<name>A0A314UAG2_PRUYE</name>
<dbReference type="EMBL" id="PJQY01003821">
    <property type="protein sequence ID" value="PQM34270.1"/>
    <property type="molecule type" value="Genomic_DNA"/>
</dbReference>
<dbReference type="AlphaFoldDB" id="A0A314UAG2"/>
<reference evidence="2 3" key="1">
    <citation type="submission" date="2018-02" db="EMBL/GenBank/DDBJ databases">
        <title>Draft genome of wild Prunus yedoensis var. nudiflora.</title>
        <authorList>
            <person name="Baek S."/>
            <person name="Kim J.-H."/>
            <person name="Choi K."/>
            <person name="Kim G.-B."/>
            <person name="Cho A."/>
            <person name="Jang H."/>
            <person name="Shin C.-H."/>
            <person name="Yu H.-J."/>
            <person name="Mun J.-H."/>
        </authorList>
    </citation>
    <scope>NUCLEOTIDE SEQUENCE [LARGE SCALE GENOMIC DNA]</scope>
    <source>
        <strain evidence="3">cv. Jeju island</strain>
        <tissue evidence="2">Leaf</tissue>
    </source>
</reference>
<gene>
    <name evidence="2" type="ORF">Pyn_29584</name>
</gene>
<proteinExistence type="predicted"/>
<evidence type="ECO:0000313" key="3">
    <source>
        <dbReference type="Proteomes" id="UP000250321"/>
    </source>
</evidence>
<dbReference type="Proteomes" id="UP000250321">
    <property type="component" value="Unassembled WGS sequence"/>
</dbReference>
<sequence>MVTTVGVETRMENSQSRIRKRPLRRGTSAHLNLNQRRNGPWWQVMKELEGVDRLRNETMIEKDIMFTILARISLQDIKYLRRWVKAHLAEFWNVGTVKHESMWQSR</sequence>
<protein>
    <submittedName>
        <fullName evidence="2">Uncharacterized protein</fullName>
    </submittedName>
</protein>
<feature type="region of interest" description="Disordered" evidence="1">
    <location>
        <begin position="1"/>
        <end position="32"/>
    </location>
</feature>
<accession>A0A314UAG2</accession>
<keyword evidence="3" id="KW-1185">Reference proteome</keyword>
<organism evidence="2 3">
    <name type="scientific">Prunus yedoensis var. nudiflora</name>
    <dbReference type="NCBI Taxonomy" id="2094558"/>
    <lineage>
        <taxon>Eukaryota</taxon>
        <taxon>Viridiplantae</taxon>
        <taxon>Streptophyta</taxon>
        <taxon>Embryophyta</taxon>
        <taxon>Tracheophyta</taxon>
        <taxon>Spermatophyta</taxon>
        <taxon>Magnoliopsida</taxon>
        <taxon>eudicotyledons</taxon>
        <taxon>Gunneridae</taxon>
        <taxon>Pentapetalae</taxon>
        <taxon>rosids</taxon>
        <taxon>fabids</taxon>
        <taxon>Rosales</taxon>
        <taxon>Rosaceae</taxon>
        <taxon>Amygdaloideae</taxon>
        <taxon>Amygdaleae</taxon>
        <taxon>Prunus</taxon>
    </lineage>
</organism>
<evidence type="ECO:0000256" key="1">
    <source>
        <dbReference type="SAM" id="MobiDB-lite"/>
    </source>
</evidence>
<comment type="caution">
    <text evidence="2">The sequence shown here is derived from an EMBL/GenBank/DDBJ whole genome shotgun (WGS) entry which is preliminary data.</text>
</comment>
<evidence type="ECO:0000313" key="2">
    <source>
        <dbReference type="EMBL" id="PQM34270.1"/>
    </source>
</evidence>